<dbReference type="PIRSF" id="PIRSF020565">
    <property type="entry name" value="3Ho_Ac_ACP_DH_prd"/>
    <property type="match status" value="1"/>
</dbReference>
<reference evidence="1 2" key="1">
    <citation type="journal article" date="2021" name="Sci. Rep.">
        <title>The distribution of antibiotic resistance genes in chicken gut microbiota commensals.</title>
        <authorList>
            <person name="Juricova H."/>
            <person name="Matiasovicova J."/>
            <person name="Kubasova T."/>
            <person name="Cejkova D."/>
            <person name="Rychlik I."/>
        </authorList>
    </citation>
    <scope>NUCLEOTIDE SEQUENCE [LARGE SCALE GENOMIC DNA]</scope>
    <source>
        <strain evidence="1 2">An562</strain>
    </source>
</reference>
<dbReference type="SUPFAM" id="SSF54637">
    <property type="entry name" value="Thioesterase/thiol ester dehydrase-isomerase"/>
    <property type="match status" value="1"/>
</dbReference>
<dbReference type="Pfam" id="PF22817">
    <property type="entry name" value="ApeP-like"/>
    <property type="match status" value="1"/>
</dbReference>
<dbReference type="RefSeq" id="WP_205050413.1">
    <property type="nucleotide sequence ID" value="NZ_JACJKX010000009.1"/>
</dbReference>
<accession>A0ABS2GV39</accession>
<name>A0ABS2GV39_9BURK</name>
<dbReference type="Proteomes" id="UP000777002">
    <property type="component" value="Unassembled WGS sequence"/>
</dbReference>
<gene>
    <name evidence="1" type="ORF">H5985_06020</name>
</gene>
<keyword evidence="2" id="KW-1185">Reference proteome</keyword>
<organism evidence="1 2">
    <name type="scientific">Parasutterella secunda</name>
    <dbReference type="NCBI Taxonomy" id="626947"/>
    <lineage>
        <taxon>Bacteria</taxon>
        <taxon>Pseudomonadati</taxon>
        <taxon>Pseudomonadota</taxon>
        <taxon>Betaproteobacteria</taxon>
        <taxon>Burkholderiales</taxon>
        <taxon>Sutterellaceae</taxon>
        <taxon>Parasutterella</taxon>
    </lineage>
</organism>
<evidence type="ECO:0000313" key="2">
    <source>
        <dbReference type="Proteomes" id="UP000777002"/>
    </source>
</evidence>
<dbReference type="EMBL" id="JACJKX010000009">
    <property type="protein sequence ID" value="MBM6928824.1"/>
    <property type="molecule type" value="Genomic_DNA"/>
</dbReference>
<sequence>MQPINLPASELLPHRAGMLLMDEAIEGDENTLIGRATVRDDNLFSDHGVVGSWVLIEYMAQTMAMWTSWNARQKGLPPPVGFLLGTRRLDLLTDHVAVGSVLTCKASRIFVSVEDGVAQFQCEAYCNGQLLAKAAINAFEPKNPEQFLAEN</sequence>
<dbReference type="Gene3D" id="3.10.129.10">
    <property type="entry name" value="Hotdog Thioesterase"/>
    <property type="match status" value="1"/>
</dbReference>
<dbReference type="InterPro" id="IPR016776">
    <property type="entry name" value="ApeP-like_dehydratase"/>
</dbReference>
<dbReference type="InterPro" id="IPR029069">
    <property type="entry name" value="HotDog_dom_sf"/>
</dbReference>
<comment type="caution">
    <text evidence="1">The sequence shown here is derived from an EMBL/GenBank/DDBJ whole genome shotgun (WGS) entry which is preliminary data.</text>
</comment>
<protein>
    <submittedName>
        <fullName evidence="1">3-hydroxylacyl-ACP dehydratase</fullName>
    </submittedName>
</protein>
<evidence type="ECO:0000313" key="1">
    <source>
        <dbReference type="EMBL" id="MBM6928824.1"/>
    </source>
</evidence>
<proteinExistence type="predicted"/>